<reference evidence="1" key="1">
    <citation type="submission" date="2013-12" db="EMBL/GenBank/DDBJ databases">
        <title>A Varibaculum cambriense genome reconstructed from a premature infant gut community with otherwise low bacterial novelty that shifts toward anaerobic metabolism during the third week of life.</title>
        <authorList>
            <person name="Brown C.T."/>
            <person name="Sharon I."/>
            <person name="Thomas B.C."/>
            <person name="Castelle C.J."/>
            <person name="Morowitz M.J."/>
            <person name="Banfield J.F."/>
        </authorList>
    </citation>
    <scope>NUCLEOTIDE SEQUENCE</scope>
</reference>
<dbReference type="EMBL" id="AZMM01005912">
    <property type="protein sequence ID" value="ETJ40186.1"/>
    <property type="molecule type" value="Genomic_DNA"/>
</dbReference>
<dbReference type="InterPro" id="IPR027417">
    <property type="entry name" value="P-loop_NTPase"/>
</dbReference>
<organism evidence="1">
    <name type="scientific">human gut metagenome</name>
    <dbReference type="NCBI Taxonomy" id="408170"/>
    <lineage>
        <taxon>unclassified sequences</taxon>
        <taxon>metagenomes</taxon>
        <taxon>organismal metagenomes</taxon>
    </lineage>
</organism>
<dbReference type="Gene3D" id="3.40.50.300">
    <property type="entry name" value="P-loop containing nucleotide triphosphate hydrolases"/>
    <property type="match status" value="1"/>
</dbReference>
<feature type="non-terminal residue" evidence="1">
    <location>
        <position position="1"/>
    </location>
</feature>
<protein>
    <submittedName>
        <fullName evidence="1">Exonuclease V subunit alpha</fullName>
    </submittedName>
</protein>
<dbReference type="AlphaFoldDB" id="W1YCS2"/>
<keyword evidence="1" id="KW-0269">Exonuclease</keyword>
<sequence length="45" mass="5098">ELVYTAVTRARRRLSLYADERILSAAIATRTERRSGLAALFSSRE</sequence>
<evidence type="ECO:0000313" key="1">
    <source>
        <dbReference type="EMBL" id="ETJ40186.1"/>
    </source>
</evidence>
<comment type="caution">
    <text evidence="1">The sequence shown here is derived from an EMBL/GenBank/DDBJ whole genome shotgun (WGS) entry which is preliminary data.</text>
</comment>
<keyword evidence="1" id="KW-0378">Hydrolase</keyword>
<dbReference type="GO" id="GO:0004527">
    <property type="term" value="F:exonuclease activity"/>
    <property type="evidence" value="ECO:0007669"/>
    <property type="project" value="UniProtKB-KW"/>
</dbReference>
<gene>
    <name evidence="1" type="ORF">Q604_UNBC05912G0001</name>
</gene>
<keyword evidence="1" id="KW-0540">Nuclease</keyword>
<accession>W1YCS2</accession>
<dbReference type="SUPFAM" id="SSF52540">
    <property type="entry name" value="P-loop containing nucleoside triphosphate hydrolases"/>
    <property type="match status" value="1"/>
</dbReference>
<proteinExistence type="predicted"/>
<name>W1YCS2_9ZZZZ</name>